<keyword evidence="2" id="KW-1185">Reference proteome</keyword>
<dbReference type="InterPro" id="IPR016187">
    <property type="entry name" value="CTDL_fold"/>
</dbReference>
<dbReference type="Proteomes" id="UP000596742">
    <property type="component" value="Unassembled WGS sequence"/>
</dbReference>
<accession>A0A8B6CRL7</accession>
<gene>
    <name evidence="1" type="ORF">MGAL_10B092327B</name>
</gene>
<name>A0A8B6CRL7_MYTGA</name>
<evidence type="ECO:0000313" key="1">
    <source>
        <dbReference type="EMBL" id="VDI08189.1"/>
    </source>
</evidence>
<dbReference type="Gene3D" id="3.10.100.10">
    <property type="entry name" value="Mannose-Binding Protein A, subunit A"/>
    <property type="match status" value="1"/>
</dbReference>
<organism evidence="1 2">
    <name type="scientific">Mytilus galloprovincialis</name>
    <name type="common">Mediterranean mussel</name>
    <dbReference type="NCBI Taxonomy" id="29158"/>
    <lineage>
        <taxon>Eukaryota</taxon>
        <taxon>Metazoa</taxon>
        <taxon>Spiralia</taxon>
        <taxon>Lophotrochozoa</taxon>
        <taxon>Mollusca</taxon>
        <taxon>Bivalvia</taxon>
        <taxon>Autobranchia</taxon>
        <taxon>Pteriomorphia</taxon>
        <taxon>Mytilida</taxon>
        <taxon>Mytiloidea</taxon>
        <taxon>Mytilidae</taxon>
        <taxon>Mytilinae</taxon>
        <taxon>Mytilus</taxon>
    </lineage>
</organism>
<evidence type="ECO:0000313" key="2">
    <source>
        <dbReference type="Proteomes" id="UP000596742"/>
    </source>
</evidence>
<proteinExistence type="predicted"/>
<evidence type="ECO:0008006" key="3">
    <source>
        <dbReference type="Google" id="ProtNLM"/>
    </source>
</evidence>
<reference evidence="1" key="1">
    <citation type="submission" date="2018-11" db="EMBL/GenBank/DDBJ databases">
        <authorList>
            <person name="Alioto T."/>
            <person name="Alioto T."/>
        </authorList>
    </citation>
    <scope>NUCLEOTIDE SEQUENCE</scope>
</reference>
<protein>
    <recommendedName>
        <fullName evidence="3">C-type lectin domain-containing protein</fullName>
    </recommendedName>
</protein>
<dbReference type="AlphaFoldDB" id="A0A8B6CRL7"/>
<dbReference type="EMBL" id="UYJE01002152">
    <property type="protein sequence ID" value="VDI08189.1"/>
    <property type="molecule type" value="Genomic_DNA"/>
</dbReference>
<comment type="caution">
    <text evidence="1">The sequence shown here is derived from an EMBL/GenBank/DDBJ whole genome shotgun (WGS) entry which is preliminary data.</text>
</comment>
<feature type="non-terminal residue" evidence="1">
    <location>
        <position position="122"/>
    </location>
</feature>
<dbReference type="InterPro" id="IPR016186">
    <property type="entry name" value="C-type_lectin-like/link_sf"/>
</dbReference>
<sequence length="122" mass="13854">MPLGGSNKNRLVIIVVRIALCLRRGAYLANLETLEEAMLLKYEIQQMKTGINFNVEGRNINRYIPGGDWRWIQNGKMIKMKYKAFGKNQTDGSNAACCFMQEKDISSTIHSVTILHGKVVMF</sequence>
<dbReference type="SUPFAM" id="SSF56436">
    <property type="entry name" value="C-type lectin-like"/>
    <property type="match status" value="1"/>
</dbReference>